<keyword evidence="1" id="KW-0430">Lectin</keyword>
<evidence type="ECO:0000313" key="5">
    <source>
        <dbReference type="Proteomes" id="UP000504630"/>
    </source>
</evidence>
<dbReference type="RefSeq" id="XP_029317239.1">
    <property type="nucleotide sequence ID" value="XM_029461379.1"/>
</dbReference>
<proteinExistence type="predicted"/>
<protein>
    <submittedName>
        <fullName evidence="6">CD209 antigen-like</fullName>
    </submittedName>
</protein>
<dbReference type="InterPro" id="IPR018378">
    <property type="entry name" value="C-type_lectin_CS"/>
</dbReference>
<dbReference type="PROSITE" id="PS50041">
    <property type="entry name" value="C_TYPE_LECTIN_2"/>
    <property type="match status" value="1"/>
</dbReference>
<dbReference type="InParanoid" id="A0A6J2S5I2"/>
<dbReference type="GO" id="GO:0030246">
    <property type="term" value="F:carbohydrate binding"/>
    <property type="evidence" value="ECO:0007669"/>
    <property type="project" value="UniProtKB-KW"/>
</dbReference>
<dbReference type="CDD" id="cd03590">
    <property type="entry name" value="CLECT_DC-SIGN_like"/>
    <property type="match status" value="1"/>
</dbReference>
<evidence type="ECO:0000256" key="2">
    <source>
        <dbReference type="ARBA" id="ARBA00023157"/>
    </source>
</evidence>
<evidence type="ECO:0000256" key="1">
    <source>
        <dbReference type="ARBA" id="ARBA00022734"/>
    </source>
</evidence>
<dbReference type="InterPro" id="IPR016186">
    <property type="entry name" value="C-type_lectin-like/link_sf"/>
</dbReference>
<evidence type="ECO:0000256" key="3">
    <source>
        <dbReference type="SAM" id="Phobius"/>
    </source>
</evidence>
<dbReference type="GeneID" id="115027853"/>
<keyword evidence="3" id="KW-0812">Transmembrane</keyword>
<dbReference type="OrthoDB" id="2142683at2759"/>
<organism evidence="5 6">
    <name type="scientific">Cottoperca gobio</name>
    <name type="common">Frogmouth</name>
    <name type="synonym">Aphritis gobio</name>
    <dbReference type="NCBI Taxonomy" id="56716"/>
    <lineage>
        <taxon>Eukaryota</taxon>
        <taxon>Metazoa</taxon>
        <taxon>Chordata</taxon>
        <taxon>Craniata</taxon>
        <taxon>Vertebrata</taxon>
        <taxon>Euteleostomi</taxon>
        <taxon>Actinopterygii</taxon>
        <taxon>Neopterygii</taxon>
        <taxon>Teleostei</taxon>
        <taxon>Neoteleostei</taxon>
        <taxon>Acanthomorphata</taxon>
        <taxon>Eupercaria</taxon>
        <taxon>Perciformes</taxon>
        <taxon>Notothenioidei</taxon>
        <taxon>Bovichtidae</taxon>
        <taxon>Cottoperca</taxon>
    </lineage>
</organism>
<keyword evidence="5" id="KW-1185">Reference proteome</keyword>
<dbReference type="AlphaFoldDB" id="A0A6J2S5I2"/>
<reference evidence="6" key="1">
    <citation type="submission" date="2025-08" db="UniProtKB">
        <authorList>
            <consortium name="RefSeq"/>
        </authorList>
    </citation>
    <scope>IDENTIFICATION</scope>
</reference>
<dbReference type="Pfam" id="PF00059">
    <property type="entry name" value="Lectin_C"/>
    <property type="match status" value="1"/>
</dbReference>
<feature type="domain" description="C-type lectin" evidence="4">
    <location>
        <begin position="174"/>
        <end position="303"/>
    </location>
</feature>
<gene>
    <name evidence="6" type="primary">LOC115027853</name>
</gene>
<dbReference type="PANTHER" id="PTHR22803">
    <property type="entry name" value="MANNOSE, PHOSPHOLIPASE, LECTIN RECEPTOR RELATED"/>
    <property type="match status" value="1"/>
</dbReference>
<evidence type="ECO:0000259" key="4">
    <source>
        <dbReference type="PROSITE" id="PS50041"/>
    </source>
</evidence>
<keyword evidence="3" id="KW-0472">Membrane</keyword>
<dbReference type="InterPro" id="IPR050111">
    <property type="entry name" value="C-type_lectin/snaclec_domain"/>
</dbReference>
<dbReference type="InterPro" id="IPR001304">
    <property type="entry name" value="C-type_lectin-like"/>
</dbReference>
<feature type="transmembrane region" description="Helical" evidence="3">
    <location>
        <begin position="54"/>
        <end position="77"/>
    </location>
</feature>
<accession>A0A6J2S5I2</accession>
<dbReference type="SMART" id="SM00034">
    <property type="entry name" value="CLECT"/>
    <property type="match status" value="1"/>
</dbReference>
<keyword evidence="3" id="KW-1133">Transmembrane helix</keyword>
<evidence type="ECO:0000313" key="6">
    <source>
        <dbReference type="RefSeq" id="XP_029317239.1"/>
    </source>
</evidence>
<name>A0A6J2S5I2_COTGO</name>
<dbReference type="PROSITE" id="PS00615">
    <property type="entry name" value="C_TYPE_LECTIN_1"/>
    <property type="match status" value="1"/>
</dbReference>
<keyword evidence="2" id="KW-1015">Disulfide bond</keyword>
<dbReference type="Proteomes" id="UP000504630">
    <property type="component" value="Chromosome 22"/>
</dbReference>
<dbReference type="InterPro" id="IPR033989">
    <property type="entry name" value="CD209-like_CTLD"/>
</dbReference>
<sequence>MESENSGTYDGSYNKLMNQEDFSGDELTLYSNQEKKQVSMSMVRPESSLNHYKALTVSLAVLAVILLAVDIGLGVYYSKFTDGQDTITDISIEVTKLQAIYDTAIQSRDEAKKQLAREISDQQFTKWELEHQNRRRTGYEQQSNKIQMEIAALKSHIPMIKDGCRHCLPGWTFINSVCWYYPFSDAITRKTWQEARQFCMNQGGDLAVIDSREKHRAINGLLGNYQEPGRYISESGFWIGLRDVKEEGVWKWLDDSRLIEGYWINGEPNNEGNEDCVASYPKMNPFKTWNDVPCNIVLKWLCQMTPR</sequence>
<dbReference type="KEGG" id="cgob:115027853"/>
<dbReference type="Gene3D" id="3.10.100.10">
    <property type="entry name" value="Mannose-Binding Protein A, subunit A"/>
    <property type="match status" value="1"/>
</dbReference>
<dbReference type="SUPFAM" id="SSF56436">
    <property type="entry name" value="C-type lectin-like"/>
    <property type="match status" value="1"/>
</dbReference>
<dbReference type="InterPro" id="IPR016187">
    <property type="entry name" value="CTDL_fold"/>
</dbReference>